<dbReference type="EMBL" id="MT143728">
    <property type="protein sequence ID" value="QJB01725.1"/>
    <property type="molecule type" value="Genomic_DNA"/>
</dbReference>
<sequence>MGTTIFTISTTTELLDEIRNKTGNVSNFFNIAARYKLKEYHNRKLTEFMLYIAIPALGFIGSIAATIYFKTLFFYTLMGIGAIYLIIFVFLFYDKYYRNKKEEKKT</sequence>
<dbReference type="EMBL" id="MT143571">
    <property type="protein sequence ID" value="QJA98321.1"/>
    <property type="molecule type" value="Genomic_DNA"/>
</dbReference>
<reference evidence="2" key="1">
    <citation type="submission" date="2020-03" db="EMBL/GenBank/DDBJ databases">
        <title>The deep terrestrial virosphere.</title>
        <authorList>
            <person name="Holmfeldt K."/>
            <person name="Nilsson E."/>
            <person name="Simone D."/>
            <person name="Lopez-Fernandez M."/>
            <person name="Wu X."/>
            <person name="de Brujin I."/>
            <person name="Lundin D."/>
            <person name="Andersson A."/>
            <person name="Bertilsson S."/>
            <person name="Dopson M."/>
        </authorList>
    </citation>
    <scope>NUCLEOTIDE SEQUENCE</scope>
    <source>
        <strain evidence="2">MM171A01923</strain>
        <strain evidence="3">MM171B02100</strain>
    </source>
</reference>
<proteinExistence type="predicted"/>
<dbReference type="AlphaFoldDB" id="A0A6M3LZM6"/>
<feature type="transmembrane region" description="Helical" evidence="1">
    <location>
        <begin position="73"/>
        <end position="93"/>
    </location>
</feature>
<feature type="transmembrane region" description="Helical" evidence="1">
    <location>
        <begin position="48"/>
        <end position="67"/>
    </location>
</feature>
<keyword evidence="1" id="KW-0472">Membrane</keyword>
<gene>
    <name evidence="2" type="ORF">MM171A01923_0007</name>
    <name evidence="3" type="ORF">MM171B02100_0005</name>
</gene>
<keyword evidence="1" id="KW-0812">Transmembrane</keyword>
<evidence type="ECO:0000256" key="1">
    <source>
        <dbReference type="SAM" id="Phobius"/>
    </source>
</evidence>
<protein>
    <submittedName>
        <fullName evidence="2">Uncharacterized protein</fullName>
    </submittedName>
</protein>
<keyword evidence="1" id="KW-1133">Transmembrane helix</keyword>
<evidence type="ECO:0000313" key="2">
    <source>
        <dbReference type="EMBL" id="QJA98321.1"/>
    </source>
</evidence>
<name>A0A6M3LZM6_9ZZZZ</name>
<evidence type="ECO:0000313" key="3">
    <source>
        <dbReference type="EMBL" id="QJB01725.1"/>
    </source>
</evidence>
<organism evidence="2">
    <name type="scientific">viral metagenome</name>
    <dbReference type="NCBI Taxonomy" id="1070528"/>
    <lineage>
        <taxon>unclassified sequences</taxon>
        <taxon>metagenomes</taxon>
        <taxon>organismal metagenomes</taxon>
    </lineage>
</organism>
<accession>A0A6M3LZM6</accession>